<dbReference type="PANTHER" id="PTHR13887:SF41">
    <property type="entry name" value="THIOREDOXIN SUPERFAMILY PROTEIN"/>
    <property type="match status" value="1"/>
</dbReference>
<name>A0A7C8J0Q1_9PEZI</name>
<gene>
    <name evidence="2" type="ORF">GQX73_g2502</name>
</gene>
<dbReference type="Proteomes" id="UP000481858">
    <property type="component" value="Unassembled WGS sequence"/>
</dbReference>
<dbReference type="OrthoDB" id="1930760at2759"/>
<dbReference type="Gene3D" id="3.40.30.10">
    <property type="entry name" value="Glutaredoxin"/>
    <property type="match status" value="1"/>
</dbReference>
<dbReference type="SUPFAM" id="SSF52833">
    <property type="entry name" value="Thioredoxin-like"/>
    <property type="match status" value="1"/>
</dbReference>
<protein>
    <recommendedName>
        <fullName evidence="1">DSBA-like thioredoxin domain-containing protein</fullName>
    </recommendedName>
</protein>
<sequence>MAVIEIDVVSDLVCAWCYIGKRKLEGAIALYQKVYPGGKHDTFKINWRPYYLGYNKFGCSIEKSELAKIKLADWSEEKKVAGTRRVEQAGRAVGIHFKHGGKIGPHTRDAHRFVYLSRSHPPQVTNTLVEKIFEAYHELEKDISSLDVLCEIALEAGVEKAEVDEWLNSDAAADSVDEEAKLFREKVAGSGVPSYFIQDIHRLEGAQDASDFMEIFVKVKEDKPKVT</sequence>
<comment type="caution">
    <text evidence="2">The sequence shown here is derived from an EMBL/GenBank/DDBJ whole genome shotgun (WGS) entry which is preliminary data.</text>
</comment>
<dbReference type="Pfam" id="PF01323">
    <property type="entry name" value="DSBA"/>
    <property type="match status" value="1"/>
</dbReference>
<proteinExistence type="predicted"/>
<dbReference type="CDD" id="cd03024">
    <property type="entry name" value="DsbA_FrnE"/>
    <property type="match status" value="1"/>
</dbReference>
<organism evidence="2 3">
    <name type="scientific">Xylaria multiplex</name>
    <dbReference type="NCBI Taxonomy" id="323545"/>
    <lineage>
        <taxon>Eukaryota</taxon>
        <taxon>Fungi</taxon>
        <taxon>Dikarya</taxon>
        <taxon>Ascomycota</taxon>
        <taxon>Pezizomycotina</taxon>
        <taxon>Sordariomycetes</taxon>
        <taxon>Xylariomycetidae</taxon>
        <taxon>Xylariales</taxon>
        <taxon>Xylariaceae</taxon>
        <taxon>Xylaria</taxon>
    </lineage>
</organism>
<dbReference type="AlphaFoldDB" id="A0A7C8J0Q1"/>
<evidence type="ECO:0000313" key="2">
    <source>
        <dbReference type="EMBL" id="KAF2971062.1"/>
    </source>
</evidence>
<keyword evidence="3" id="KW-1185">Reference proteome</keyword>
<dbReference type="InParanoid" id="A0A7C8J0Q1"/>
<reference evidence="2 3" key="1">
    <citation type="submission" date="2019-12" db="EMBL/GenBank/DDBJ databases">
        <title>Draft genome sequence of the ascomycete Xylaria multiplex DSM 110363.</title>
        <authorList>
            <person name="Buettner E."/>
            <person name="Kellner H."/>
        </authorList>
    </citation>
    <scope>NUCLEOTIDE SEQUENCE [LARGE SCALE GENOMIC DNA]</scope>
    <source>
        <strain evidence="2 3">DSM 110363</strain>
    </source>
</reference>
<dbReference type="InterPro" id="IPR036249">
    <property type="entry name" value="Thioredoxin-like_sf"/>
</dbReference>
<evidence type="ECO:0000313" key="3">
    <source>
        <dbReference type="Proteomes" id="UP000481858"/>
    </source>
</evidence>
<dbReference type="InterPro" id="IPR001853">
    <property type="entry name" value="DSBA-like_thioredoxin_dom"/>
</dbReference>
<feature type="domain" description="DSBA-like thioredoxin" evidence="1">
    <location>
        <begin position="6"/>
        <end position="212"/>
    </location>
</feature>
<dbReference type="PANTHER" id="PTHR13887">
    <property type="entry name" value="GLUTATHIONE S-TRANSFERASE KAPPA"/>
    <property type="match status" value="1"/>
</dbReference>
<dbReference type="EMBL" id="WUBL01000016">
    <property type="protein sequence ID" value="KAF2971062.1"/>
    <property type="molecule type" value="Genomic_DNA"/>
</dbReference>
<evidence type="ECO:0000259" key="1">
    <source>
        <dbReference type="Pfam" id="PF01323"/>
    </source>
</evidence>
<accession>A0A7C8J0Q1</accession>
<dbReference type="GO" id="GO:0016491">
    <property type="term" value="F:oxidoreductase activity"/>
    <property type="evidence" value="ECO:0007669"/>
    <property type="project" value="InterPro"/>
</dbReference>